<keyword evidence="2" id="KW-1185">Reference proteome</keyword>
<dbReference type="EMBL" id="BMAU01021136">
    <property type="protein sequence ID" value="GFX91797.1"/>
    <property type="molecule type" value="Genomic_DNA"/>
</dbReference>
<dbReference type="Gene3D" id="3.30.420.10">
    <property type="entry name" value="Ribonuclease H-like superfamily/Ribonuclease H"/>
    <property type="match status" value="1"/>
</dbReference>
<accession>A0A8X6RM67</accession>
<dbReference type="AlphaFoldDB" id="A0A8X6RM67"/>
<evidence type="ECO:0000313" key="1">
    <source>
        <dbReference type="EMBL" id="GFX91797.1"/>
    </source>
</evidence>
<proteinExistence type="predicted"/>
<evidence type="ECO:0008006" key="3">
    <source>
        <dbReference type="Google" id="ProtNLM"/>
    </source>
</evidence>
<organism evidence="1 2">
    <name type="scientific">Trichonephila clavipes</name>
    <name type="common">Golden silk orbweaver</name>
    <name type="synonym">Nephila clavipes</name>
    <dbReference type="NCBI Taxonomy" id="2585209"/>
    <lineage>
        <taxon>Eukaryota</taxon>
        <taxon>Metazoa</taxon>
        <taxon>Ecdysozoa</taxon>
        <taxon>Arthropoda</taxon>
        <taxon>Chelicerata</taxon>
        <taxon>Arachnida</taxon>
        <taxon>Araneae</taxon>
        <taxon>Araneomorphae</taxon>
        <taxon>Entelegynae</taxon>
        <taxon>Araneoidea</taxon>
        <taxon>Nephilidae</taxon>
        <taxon>Trichonephila</taxon>
    </lineage>
</organism>
<dbReference type="GO" id="GO:0003676">
    <property type="term" value="F:nucleic acid binding"/>
    <property type="evidence" value="ECO:0007669"/>
    <property type="project" value="InterPro"/>
</dbReference>
<dbReference type="InterPro" id="IPR036397">
    <property type="entry name" value="RNaseH_sf"/>
</dbReference>
<name>A0A8X6RM67_TRICX</name>
<gene>
    <name evidence="1" type="primary">NCL1_15723</name>
    <name evidence="1" type="ORF">TNCV_3529961</name>
</gene>
<protein>
    <recommendedName>
        <fullName evidence="3">Transposase</fullName>
    </recommendedName>
</protein>
<reference evidence="1" key="1">
    <citation type="submission" date="2020-08" db="EMBL/GenBank/DDBJ databases">
        <title>Multicomponent nature underlies the extraordinary mechanical properties of spider dragline silk.</title>
        <authorList>
            <person name="Kono N."/>
            <person name="Nakamura H."/>
            <person name="Mori M."/>
            <person name="Yoshida Y."/>
            <person name="Ohtoshi R."/>
            <person name="Malay A.D."/>
            <person name="Moran D.A.P."/>
            <person name="Tomita M."/>
            <person name="Numata K."/>
            <person name="Arakawa K."/>
        </authorList>
    </citation>
    <scope>NUCLEOTIDE SEQUENCE</scope>
</reference>
<comment type="caution">
    <text evidence="1">The sequence shown here is derived from an EMBL/GenBank/DDBJ whole genome shotgun (WGS) entry which is preliminary data.</text>
</comment>
<sequence length="139" mass="15349">MHHHTGRAPVIMVWGGIGYHSRTPLVRIACTLNSQRYISEVFEPIVLPYLQGLATAIFQQDNAWPHVTRIVPKVIRQSPDLIASLAGLLSGSFADRKNVVHDCPTIDPDYTPSCHTRSTLTTCGSCLVCSTPRTHPKSF</sequence>
<dbReference type="Proteomes" id="UP000887159">
    <property type="component" value="Unassembled WGS sequence"/>
</dbReference>
<evidence type="ECO:0000313" key="2">
    <source>
        <dbReference type="Proteomes" id="UP000887159"/>
    </source>
</evidence>